<evidence type="ECO:0000313" key="2">
    <source>
        <dbReference type="Proteomes" id="UP000004994"/>
    </source>
</evidence>
<dbReference type="Proteomes" id="UP000004994">
    <property type="component" value="Chromosome 11"/>
</dbReference>
<dbReference type="STRING" id="4081.A0A3Q7IVQ6"/>
<dbReference type="Gramene" id="Solyc11g030585.1.1">
    <property type="protein sequence ID" value="Solyc11g030585.1.1"/>
    <property type="gene ID" value="Solyc11g030585.1"/>
</dbReference>
<name>A0A3Q7IVQ6_SOLLC</name>
<protein>
    <recommendedName>
        <fullName evidence="3">Reverse transcriptase Ty1/copia-type domain-containing protein</fullName>
    </recommendedName>
</protein>
<dbReference type="PANTHER" id="PTHR11439:SF467">
    <property type="entry name" value="INTEGRASE CATALYTIC DOMAIN-CONTAINING PROTEIN"/>
    <property type="match status" value="1"/>
</dbReference>
<reference evidence="1" key="1">
    <citation type="journal article" date="2012" name="Nature">
        <title>The tomato genome sequence provides insights into fleshy fruit evolution.</title>
        <authorList>
            <consortium name="Tomato Genome Consortium"/>
        </authorList>
    </citation>
    <scope>NUCLEOTIDE SEQUENCE [LARGE SCALE GENOMIC DNA]</scope>
    <source>
        <strain evidence="1">cv. Heinz 1706</strain>
    </source>
</reference>
<dbReference type="PANTHER" id="PTHR11439">
    <property type="entry name" value="GAG-POL-RELATED RETROTRANSPOSON"/>
    <property type="match status" value="1"/>
</dbReference>
<evidence type="ECO:0008006" key="3">
    <source>
        <dbReference type="Google" id="ProtNLM"/>
    </source>
</evidence>
<organism evidence="1">
    <name type="scientific">Solanum lycopersicum</name>
    <name type="common">Tomato</name>
    <name type="synonym">Lycopersicon esculentum</name>
    <dbReference type="NCBI Taxonomy" id="4081"/>
    <lineage>
        <taxon>Eukaryota</taxon>
        <taxon>Viridiplantae</taxon>
        <taxon>Streptophyta</taxon>
        <taxon>Embryophyta</taxon>
        <taxon>Tracheophyta</taxon>
        <taxon>Spermatophyta</taxon>
        <taxon>Magnoliopsida</taxon>
        <taxon>eudicotyledons</taxon>
        <taxon>Gunneridae</taxon>
        <taxon>Pentapetalae</taxon>
        <taxon>asterids</taxon>
        <taxon>lamiids</taxon>
        <taxon>Solanales</taxon>
        <taxon>Solanaceae</taxon>
        <taxon>Solanoideae</taxon>
        <taxon>Solaneae</taxon>
        <taxon>Solanum</taxon>
        <taxon>Solanum subgen. Lycopersicon</taxon>
    </lineage>
</organism>
<proteinExistence type="predicted"/>
<accession>A0A3Q7IVQ6</accession>
<evidence type="ECO:0000313" key="1">
    <source>
        <dbReference type="EnsemblPlants" id="Solyc11g030585.1.1"/>
    </source>
</evidence>
<dbReference type="EnsemblPlants" id="Solyc11g030585.1.1">
    <property type="protein sequence ID" value="Solyc11g030585.1.1"/>
    <property type="gene ID" value="Solyc11g030585.1"/>
</dbReference>
<keyword evidence="2" id="KW-1185">Reference proteome</keyword>
<dbReference type="AlphaFoldDB" id="A0A3Q7IVQ6"/>
<reference evidence="1" key="2">
    <citation type="submission" date="2019-01" db="UniProtKB">
        <authorList>
            <consortium name="EnsemblPlants"/>
        </authorList>
    </citation>
    <scope>IDENTIFICATION</scope>
    <source>
        <strain evidence="1">cv. Heinz 1706</strain>
    </source>
</reference>
<sequence length="134" mass="15103">MTHSESVKPFEDIEHPHVLEDKHRDASKAIDQAFLVESVGTSNPKQKKKSNKAWKKKGVPYSSETGSLMYAMLCTHPNICYAVGLVSHYQSNLGQAHWEVVKRILRYLRGTVDYKLCYLGSDLQLMGYSDADGV</sequence>
<dbReference type="InParanoid" id="A0A3Q7IVQ6"/>